<dbReference type="GO" id="GO:0015074">
    <property type="term" value="P:DNA integration"/>
    <property type="evidence" value="ECO:0007669"/>
    <property type="project" value="UniProtKB-KW"/>
</dbReference>
<dbReference type="PROSITE" id="PS51900">
    <property type="entry name" value="CB"/>
    <property type="match status" value="1"/>
</dbReference>
<dbReference type="InterPro" id="IPR002104">
    <property type="entry name" value="Integrase_catalytic"/>
</dbReference>
<evidence type="ECO:0000256" key="5">
    <source>
        <dbReference type="PROSITE-ProRule" id="PRU01248"/>
    </source>
</evidence>
<name>A0A3R9NIT0_9BACT</name>
<reference evidence="8 9" key="1">
    <citation type="submission" date="2018-12" db="EMBL/GenBank/DDBJ databases">
        <authorList>
            <person name="Feng G."/>
            <person name="Zhu H."/>
        </authorList>
    </citation>
    <scope>NUCLEOTIDE SEQUENCE [LARGE SCALE GENOMIC DNA]</scope>
    <source>
        <strain evidence="8 9">9PBR-2</strain>
    </source>
</reference>
<proteinExistence type="inferred from homology"/>
<dbReference type="InterPro" id="IPR013762">
    <property type="entry name" value="Integrase-like_cat_sf"/>
</dbReference>
<dbReference type="AlphaFoldDB" id="A0A3R9NIT0"/>
<keyword evidence="2" id="KW-0229">DNA integration</keyword>
<evidence type="ECO:0000256" key="4">
    <source>
        <dbReference type="ARBA" id="ARBA00023172"/>
    </source>
</evidence>
<keyword evidence="4" id="KW-0233">DNA recombination</keyword>
<dbReference type="Pfam" id="PF00589">
    <property type="entry name" value="Phage_integrase"/>
    <property type="match status" value="1"/>
</dbReference>
<dbReference type="InterPro" id="IPR050090">
    <property type="entry name" value="Tyrosine_recombinase_XerCD"/>
</dbReference>
<keyword evidence="3 5" id="KW-0238">DNA-binding</keyword>
<dbReference type="Gene3D" id="1.10.443.10">
    <property type="entry name" value="Intergrase catalytic core"/>
    <property type="match status" value="1"/>
</dbReference>
<evidence type="ECO:0000313" key="8">
    <source>
        <dbReference type="EMBL" id="RSK33925.1"/>
    </source>
</evidence>
<dbReference type="InterPro" id="IPR011010">
    <property type="entry name" value="DNA_brk_join_enz"/>
</dbReference>
<evidence type="ECO:0000256" key="2">
    <source>
        <dbReference type="ARBA" id="ARBA00022908"/>
    </source>
</evidence>
<organism evidence="8 9">
    <name type="scientific">Hymenobacter metallilatus</name>
    <dbReference type="NCBI Taxonomy" id="2493666"/>
    <lineage>
        <taxon>Bacteria</taxon>
        <taxon>Pseudomonadati</taxon>
        <taxon>Bacteroidota</taxon>
        <taxon>Cytophagia</taxon>
        <taxon>Cytophagales</taxon>
        <taxon>Hymenobacteraceae</taxon>
        <taxon>Hymenobacter</taxon>
    </lineage>
</organism>
<dbReference type="PROSITE" id="PS51898">
    <property type="entry name" value="TYR_RECOMBINASE"/>
    <property type="match status" value="1"/>
</dbReference>
<evidence type="ECO:0000256" key="3">
    <source>
        <dbReference type="ARBA" id="ARBA00023125"/>
    </source>
</evidence>
<dbReference type="EMBL" id="RWIS01000005">
    <property type="protein sequence ID" value="RSK33925.1"/>
    <property type="molecule type" value="Genomic_DNA"/>
</dbReference>
<protein>
    <recommendedName>
        <fullName evidence="10">Tyr recombinase domain-containing protein</fullName>
    </recommendedName>
</protein>
<comment type="similarity">
    <text evidence="1">Belongs to the 'phage' integrase family.</text>
</comment>
<feature type="domain" description="Core-binding (CB)" evidence="7">
    <location>
        <begin position="127"/>
        <end position="224"/>
    </location>
</feature>
<feature type="domain" description="Tyr recombinase" evidence="6">
    <location>
        <begin position="238"/>
        <end position="428"/>
    </location>
</feature>
<keyword evidence="9" id="KW-1185">Reference proteome</keyword>
<dbReference type="PANTHER" id="PTHR30349">
    <property type="entry name" value="PHAGE INTEGRASE-RELATED"/>
    <property type="match status" value="1"/>
</dbReference>
<dbReference type="CDD" id="cd01185">
    <property type="entry name" value="INTN1_C_like"/>
    <property type="match status" value="1"/>
</dbReference>
<evidence type="ECO:0000256" key="1">
    <source>
        <dbReference type="ARBA" id="ARBA00008857"/>
    </source>
</evidence>
<dbReference type="GO" id="GO:0006310">
    <property type="term" value="P:DNA recombination"/>
    <property type="evidence" value="ECO:0007669"/>
    <property type="project" value="UniProtKB-KW"/>
</dbReference>
<dbReference type="GO" id="GO:0003677">
    <property type="term" value="F:DNA binding"/>
    <property type="evidence" value="ECO:0007669"/>
    <property type="project" value="UniProtKB-UniRule"/>
</dbReference>
<gene>
    <name evidence="8" type="ORF">EI290_09475</name>
</gene>
<dbReference type="PANTHER" id="PTHR30349:SF41">
    <property type="entry name" value="INTEGRASE_RECOMBINASE PROTEIN MJ0367-RELATED"/>
    <property type="match status" value="1"/>
</dbReference>
<accession>A0A3R9NIT0</accession>
<dbReference type="OrthoDB" id="1098628at2"/>
<comment type="caution">
    <text evidence="8">The sequence shown here is derived from an EMBL/GenBank/DDBJ whole genome shotgun (WGS) entry which is preliminary data.</text>
</comment>
<evidence type="ECO:0000313" key="9">
    <source>
        <dbReference type="Proteomes" id="UP000280066"/>
    </source>
</evidence>
<evidence type="ECO:0000259" key="6">
    <source>
        <dbReference type="PROSITE" id="PS51898"/>
    </source>
</evidence>
<dbReference type="SUPFAM" id="SSF56349">
    <property type="entry name" value="DNA breaking-rejoining enzymes"/>
    <property type="match status" value="1"/>
</dbReference>
<evidence type="ECO:0000259" key="7">
    <source>
        <dbReference type="PROSITE" id="PS51900"/>
    </source>
</evidence>
<dbReference type="InterPro" id="IPR044068">
    <property type="entry name" value="CB"/>
</dbReference>
<evidence type="ECO:0008006" key="10">
    <source>
        <dbReference type="Google" id="ProtNLM"/>
    </source>
</evidence>
<sequence length="455" mass="51536">MAIRFYLHNKATAGMHPIYMEVRWARHPAAEPGTSPAVRLGIRATVLKKYWTKKQRVSTQDEGRCLTINRRLGKLEKTATTLLDDAEAAGQRVSAEQMREALLIVLGQAEASEPTPAPAEPAAPAVATIAQVAQEWKTFYRAKYSPNYLRKADPIVSHWEAFRPGTTLQQLLPDPKTRRSDLVEQWCEYLVEEAPNRSTGEQGLESNSIGRYVGGLRQLLKFAGLPCEWLTDEYTYEVEIEPLLFEEVMALYDTPLPPGHISQARDVFVFNCFTGPRYGNLKALQPADVVLEQGSHILEYVQFKGRRKKTKVRVAMDPVAVEIWQRYEGQLPVFSNQKMNDYIKEAAQLAGIDRPVLQVRQRGPHRIERRGPLWQFITCHLARHTFATLLLDGDADLGQVQNSLGHSGINTTRRYAKSREQKRHVATLSAFDKLRASHTEGSSVRRAPVNDSKRW</sequence>
<dbReference type="Proteomes" id="UP000280066">
    <property type="component" value="Unassembled WGS sequence"/>
</dbReference>
<dbReference type="RefSeq" id="WP_125429055.1">
    <property type="nucleotide sequence ID" value="NZ_RWIS01000005.1"/>
</dbReference>